<accession>A0ABP0FEL5</accession>
<organism evidence="1 2">
    <name type="scientific">Clavelina lepadiformis</name>
    <name type="common">Light-bulb sea squirt</name>
    <name type="synonym">Ascidia lepadiformis</name>
    <dbReference type="NCBI Taxonomy" id="159417"/>
    <lineage>
        <taxon>Eukaryota</taxon>
        <taxon>Metazoa</taxon>
        <taxon>Chordata</taxon>
        <taxon>Tunicata</taxon>
        <taxon>Ascidiacea</taxon>
        <taxon>Aplousobranchia</taxon>
        <taxon>Clavelinidae</taxon>
        <taxon>Clavelina</taxon>
    </lineage>
</organism>
<name>A0ABP0FEL5_CLALP</name>
<evidence type="ECO:0000313" key="2">
    <source>
        <dbReference type="Proteomes" id="UP001642483"/>
    </source>
</evidence>
<dbReference type="EMBL" id="CAWYQH010000035">
    <property type="protein sequence ID" value="CAK8676890.1"/>
    <property type="molecule type" value="Genomic_DNA"/>
</dbReference>
<comment type="caution">
    <text evidence="1">The sequence shown here is derived from an EMBL/GenBank/DDBJ whole genome shotgun (WGS) entry which is preliminary data.</text>
</comment>
<gene>
    <name evidence="1" type="ORF">CVLEPA_LOCUS6312</name>
</gene>
<protein>
    <submittedName>
        <fullName evidence="1">Uncharacterized protein</fullName>
    </submittedName>
</protein>
<proteinExistence type="predicted"/>
<dbReference type="Proteomes" id="UP001642483">
    <property type="component" value="Unassembled WGS sequence"/>
</dbReference>
<evidence type="ECO:0000313" key="1">
    <source>
        <dbReference type="EMBL" id="CAK8676890.1"/>
    </source>
</evidence>
<reference evidence="1 2" key="1">
    <citation type="submission" date="2024-02" db="EMBL/GenBank/DDBJ databases">
        <authorList>
            <person name="Daric V."/>
            <person name="Darras S."/>
        </authorList>
    </citation>
    <scope>NUCLEOTIDE SEQUENCE [LARGE SCALE GENOMIC DNA]</scope>
</reference>
<keyword evidence="2" id="KW-1185">Reference proteome</keyword>
<sequence length="121" mass="13528">MIKDENCILTNKSRSTSYITRAHKVRQGIEQAAYAKENGSDAYHTRSIHSGAKISGNRCQKTEADIHTDNNKIRLRAIQPETSFQCTHVDVDNTATDGSFTCKGIFFSISAYIMQTIVKNI</sequence>